<sequence>MQIFPLITLAGIAAAARPDKSKTFIFSYPHHTYTKTLYGEKAEHLTTTHMTIARPHHTHTKTFFTWIGNGAAPTDVEEIPDDGEQQPEEPEEPAAKPTVQPSSKVATSAKATSSEMPSIASKGPETSANETAPHVSSIFEGGAAAAGVGAGSLAVALLLL</sequence>
<dbReference type="Proteomes" id="UP000241107">
    <property type="component" value="Unassembled WGS sequence"/>
</dbReference>
<dbReference type="RefSeq" id="XP_024712645.1">
    <property type="nucleotide sequence ID" value="XM_024859343.1"/>
</dbReference>
<feature type="compositionally biased region" description="Acidic residues" evidence="1">
    <location>
        <begin position="75"/>
        <end position="92"/>
    </location>
</feature>
<comment type="caution">
    <text evidence="2">The sequence shown here is derived from an EMBL/GenBank/DDBJ whole genome shotgun (WGS) entry which is preliminary data.</text>
</comment>
<accession>A0A2P7YKR8</accession>
<dbReference type="GeneID" id="36567401"/>
<reference evidence="2 3" key="1">
    <citation type="submission" date="2018-03" db="EMBL/GenBank/DDBJ databases">
        <title>Candida pseudohaemulonii genome assembly and annotation.</title>
        <authorList>
            <person name="Munoz J.F."/>
            <person name="Gade L.G."/>
            <person name="Chow N.A."/>
            <person name="Litvintseva A.P."/>
            <person name="Loparev V.N."/>
            <person name="Cuomo C.A."/>
        </authorList>
    </citation>
    <scope>NUCLEOTIDE SEQUENCE [LARGE SCALE GENOMIC DNA]</scope>
    <source>
        <strain evidence="2 3">B12108</strain>
    </source>
</reference>
<dbReference type="OrthoDB" id="10355411at2759"/>
<evidence type="ECO:0000313" key="3">
    <source>
        <dbReference type="Proteomes" id="UP000241107"/>
    </source>
</evidence>
<dbReference type="VEuPathDB" id="FungiDB:C7M61_004013"/>
<evidence type="ECO:0000313" key="2">
    <source>
        <dbReference type="EMBL" id="PSK36540.1"/>
    </source>
</evidence>
<organism evidence="2 3">
    <name type="scientific">Candidozyma pseudohaemuli</name>
    <dbReference type="NCBI Taxonomy" id="418784"/>
    <lineage>
        <taxon>Eukaryota</taxon>
        <taxon>Fungi</taxon>
        <taxon>Dikarya</taxon>
        <taxon>Ascomycota</taxon>
        <taxon>Saccharomycotina</taxon>
        <taxon>Pichiomycetes</taxon>
        <taxon>Metschnikowiaceae</taxon>
        <taxon>Candidozyma</taxon>
    </lineage>
</organism>
<feature type="compositionally biased region" description="Low complexity" evidence="1">
    <location>
        <begin position="102"/>
        <end position="114"/>
    </location>
</feature>
<gene>
    <name evidence="2" type="ORF">C7M61_004013</name>
</gene>
<protein>
    <submittedName>
        <fullName evidence="2">Uncharacterized protein</fullName>
    </submittedName>
</protein>
<keyword evidence="3" id="KW-1185">Reference proteome</keyword>
<dbReference type="AlphaFoldDB" id="A0A2P7YKR8"/>
<evidence type="ECO:0000256" key="1">
    <source>
        <dbReference type="SAM" id="MobiDB-lite"/>
    </source>
</evidence>
<proteinExistence type="predicted"/>
<dbReference type="EMBL" id="PYFQ01000011">
    <property type="protein sequence ID" value="PSK36540.1"/>
    <property type="molecule type" value="Genomic_DNA"/>
</dbReference>
<name>A0A2P7YKR8_9ASCO</name>
<feature type="region of interest" description="Disordered" evidence="1">
    <location>
        <begin position="72"/>
        <end position="133"/>
    </location>
</feature>